<keyword evidence="1" id="KW-1133">Transmembrane helix</keyword>
<accession>A0A9N8H726</accession>
<dbReference type="AlphaFoldDB" id="A0A9N8H726"/>
<dbReference type="EMBL" id="CAICTM010000057">
    <property type="protein sequence ID" value="CAB9499333.1"/>
    <property type="molecule type" value="Genomic_DNA"/>
</dbReference>
<name>A0A9N8H726_9STRA</name>
<comment type="caution">
    <text evidence="2">The sequence shown here is derived from an EMBL/GenBank/DDBJ whole genome shotgun (WGS) entry which is preliminary data.</text>
</comment>
<evidence type="ECO:0000313" key="3">
    <source>
        <dbReference type="Proteomes" id="UP001153069"/>
    </source>
</evidence>
<keyword evidence="3" id="KW-1185">Reference proteome</keyword>
<feature type="transmembrane region" description="Helical" evidence="1">
    <location>
        <begin position="102"/>
        <end position="119"/>
    </location>
</feature>
<sequence length="134" mass="13820">MSIQASTFLRGVASMPLLSGAAILAMGLQVIPADPQMSAVANVFIEGILPLSTFLTMLGAGKMMAALSLWGYGPMPHDLAVVGLSIPPLCAMYGHAVAEGAAAALPPAIYLALLAAYFVKNKEQSNTSDGKKDE</sequence>
<feature type="transmembrane region" description="Helical" evidence="1">
    <location>
        <begin position="12"/>
        <end position="31"/>
    </location>
</feature>
<proteinExistence type="predicted"/>
<gene>
    <name evidence="2" type="ORF">SEMRO_58_G033860.1</name>
</gene>
<organism evidence="2 3">
    <name type="scientific">Seminavis robusta</name>
    <dbReference type="NCBI Taxonomy" id="568900"/>
    <lineage>
        <taxon>Eukaryota</taxon>
        <taxon>Sar</taxon>
        <taxon>Stramenopiles</taxon>
        <taxon>Ochrophyta</taxon>
        <taxon>Bacillariophyta</taxon>
        <taxon>Bacillariophyceae</taxon>
        <taxon>Bacillariophycidae</taxon>
        <taxon>Naviculales</taxon>
        <taxon>Naviculaceae</taxon>
        <taxon>Seminavis</taxon>
    </lineage>
</organism>
<keyword evidence="1" id="KW-0472">Membrane</keyword>
<protein>
    <submittedName>
        <fullName evidence="2">Uncharacterized protein</fullName>
    </submittedName>
</protein>
<dbReference type="Proteomes" id="UP001153069">
    <property type="component" value="Unassembled WGS sequence"/>
</dbReference>
<evidence type="ECO:0000313" key="2">
    <source>
        <dbReference type="EMBL" id="CAB9499333.1"/>
    </source>
</evidence>
<reference evidence="2" key="1">
    <citation type="submission" date="2020-06" db="EMBL/GenBank/DDBJ databases">
        <authorList>
            <consortium name="Plant Systems Biology data submission"/>
        </authorList>
    </citation>
    <scope>NUCLEOTIDE SEQUENCE</scope>
    <source>
        <strain evidence="2">D6</strain>
    </source>
</reference>
<keyword evidence="1" id="KW-0812">Transmembrane</keyword>
<evidence type="ECO:0000256" key="1">
    <source>
        <dbReference type="SAM" id="Phobius"/>
    </source>
</evidence>